<dbReference type="EMBL" id="MRZU01000004">
    <property type="protein sequence ID" value="OUJ18099.1"/>
    <property type="molecule type" value="Genomic_DNA"/>
</dbReference>
<proteinExistence type="predicted"/>
<comment type="caution">
    <text evidence="8">The sequence shown here is derived from an EMBL/GenBank/DDBJ whole genome shotgun (WGS) entry which is preliminary data.</text>
</comment>
<gene>
    <name evidence="8" type="ORF">AMET1_0996</name>
</gene>
<dbReference type="GO" id="GO:0008168">
    <property type="term" value="F:methyltransferase activity"/>
    <property type="evidence" value="ECO:0007669"/>
    <property type="project" value="UniProtKB-KW"/>
</dbReference>
<dbReference type="GO" id="GO:0006730">
    <property type="term" value="P:one-carbon metabolic process"/>
    <property type="evidence" value="ECO:0007669"/>
    <property type="project" value="InterPro"/>
</dbReference>
<dbReference type="Pfam" id="PF01208">
    <property type="entry name" value="URO-D"/>
    <property type="match status" value="1"/>
</dbReference>
<dbReference type="GO" id="GO:0004853">
    <property type="term" value="F:uroporphyrinogen decarboxylase activity"/>
    <property type="evidence" value="ECO:0007669"/>
    <property type="project" value="InterPro"/>
</dbReference>
<feature type="domain" description="Uroporphyrinogen decarboxylase (URO-D)" evidence="7">
    <location>
        <begin position="11"/>
        <end position="335"/>
    </location>
</feature>
<dbReference type="SUPFAM" id="SSF51726">
    <property type="entry name" value="UROD/MetE-like"/>
    <property type="match status" value="1"/>
</dbReference>
<dbReference type="GO" id="GO:0015948">
    <property type="term" value="P:methanogenesis"/>
    <property type="evidence" value="ECO:0007669"/>
    <property type="project" value="UniProtKB-KW"/>
</dbReference>
<dbReference type="GO" id="GO:0032259">
    <property type="term" value="P:methylation"/>
    <property type="evidence" value="ECO:0007669"/>
    <property type="project" value="UniProtKB-KW"/>
</dbReference>
<dbReference type="NCBIfam" id="TIGR01463">
    <property type="entry name" value="mtaA_cmuA"/>
    <property type="match status" value="1"/>
</dbReference>
<evidence type="ECO:0000256" key="4">
    <source>
        <dbReference type="ARBA" id="ARBA00022723"/>
    </source>
</evidence>
<name>A0A1Y3G9M2_9EURY</name>
<dbReference type="InterPro" id="IPR006360">
    <property type="entry name" value="Mtase_MtaA_CmuA"/>
</dbReference>
<keyword evidence="5" id="KW-0862">Zinc</keyword>
<evidence type="ECO:0000313" key="8">
    <source>
        <dbReference type="EMBL" id="OUJ18099.1"/>
    </source>
</evidence>
<keyword evidence="2 8" id="KW-0489">Methyltransferase</keyword>
<evidence type="ECO:0000256" key="2">
    <source>
        <dbReference type="ARBA" id="ARBA00022603"/>
    </source>
</evidence>
<keyword evidence="6" id="KW-0484">Methanogenesis</keyword>
<dbReference type="InterPro" id="IPR052024">
    <property type="entry name" value="Methanogen_methyltrans"/>
</dbReference>
<reference evidence="8 9" key="1">
    <citation type="submission" date="2016-12" db="EMBL/GenBank/DDBJ databases">
        <title>Discovery of methanogenic haloarchaea.</title>
        <authorList>
            <person name="Sorokin D.Y."/>
            <person name="Makarova K.S."/>
            <person name="Abbas B."/>
            <person name="Ferrer M."/>
            <person name="Golyshin P.N."/>
        </authorList>
    </citation>
    <scope>NUCLEOTIDE SEQUENCE [LARGE SCALE GENOMIC DNA]</scope>
    <source>
        <strain evidence="8">AMET1</strain>
    </source>
</reference>
<dbReference type="GO" id="GO:0046872">
    <property type="term" value="F:metal ion binding"/>
    <property type="evidence" value="ECO:0007669"/>
    <property type="project" value="UniProtKB-KW"/>
</dbReference>
<accession>A0A1Y3G9M2</accession>
<organism evidence="8 9">
    <name type="scientific">Methanonatronarchaeum thermophilum</name>
    <dbReference type="NCBI Taxonomy" id="1927129"/>
    <lineage>
        <taxon>Archaea</taxon>
        <taxon>Methanobacteriati</taxon>
        <taxon>Methanobacteriota</taxon>
        <taxon>Methanonatronarchaeia</taxon>
        <taxon>Methanonatronarchaeales</taxon>
        <taxon>Methanonatronarchaeaceae</taxon>
        <taxon>Methanonatronarchaeum</taxon>
    </lineage>
</organism>
<evidence type="ECO:0000256" key="3">
    <source>
        <dbReference type="ARBA" id="ARBA00022679"/>
    </source>
</evidence>
<dbReference type="PANTHER" id="PTHR47099">
    <property type="entry name" value="METHYLCOBAMIDE:COM METHYLTRANSFERASE MTBA"/>
    <property type="match status" value="1"/>
</dbReference>
<sequence length="337" mass="36226">MVILLSMYGCRERFFRALDLVGVDRVPCVMPLQTGTVDLMRLCGCFWPGALREGWSMSVLGMAGFRFGGVESVRFPFDMNVVCEFLGCRLRYPCGFGQPVIVENAISGLEGVGGLEVGVGGRMSVVGEAVGFAKDIVGGRVPVLAALSGPFYVAGQVRGMEEFLLEVYKGCDGVFELLDVCLDVCQRYASYLVECGADCVVVLGVSTDLISPTMYREYALPYQKELVSGLDRSILHICGDTAPIFSDMVEVGADGVSVDSVVSLRGLKDVVGDECAVLGNVPPVDALLFGDQKKVVRESRRSIDEGCDILCSGCGLPPETPIENLIAMTETAKTYKK</sequence>
<evidence type="ECO:0000256" key="5">
    <source>
        <dbReference type="ARBA" id="ARBA00022833"/>
    </source>
</evidence>
<evidence type="ECO:0000256" key="6">
    <source>
        <dbReference type="ARBA" id="ARBA00022994"/>
    </source>
</evidence>
<comment type="cofactor">
    <cofactor evidence="1">
        <name>Zn(2+)</name>
        <dbReference type="ChEBI" id="CHEBI:29105"/>
    </cofactor>
</comment>
<evidence type="ECO:0000313" key="9">
    <source>
        <dbReference type="Proteomes" id="UP000195137"/>
    </source>
</evidence>
<keyword evidence="4" id="KW-0479">Metal-binding</keyword>
<protein>
    <submittedName>
        <fullName evidence="8">Methylcobalamin:coenzyme M methyltransferase MtbA</fullName>
    </submittedName>
</protein>
<keyword evidence="3 8" id="KW-0808">Transferase</keyword>
<dbReference type="Proteomes" id="UP000195137">
    <property type="component" value="Unassembled WGS sequence"/>
</dbReference>
<dbReference type="InterPro" id="IPR000257">
    <property type="entry name" value="Uroporphyrinogen_deCOase"/>
</dbReference>
<dbReference type="PANTHER" id="PTHR47099:SF1">
    <property type="entry name" value="METHYLCOBAMIDE:COM METHYLTRANSFERASE MTBA"/>
    <property type="match status" value="1"/>
</dbReference>
<evidence type="ECO:0000259" key="7">
    <source>
        <dbReference type="Pfam" id="PF01208"/>
    </source>
</evidence>
<dbReference type="Gene3D" id="3.20.20.210">
    <property type="match status" value="1"/>
</dbReference>
<dbReference type="GO" id="GO:0006779">
    <property type="term" value="P:porphyrin-containing compound biosynthetic process"/>
    <property type="evidence" value="ECO:0007669"/>
    <property type="project" value="InterPro"/>
</dbReference>
<dbReference type="AlphaFoldDB" id="A0A1Y3G9M2"/>
<dbReference type="NCBIfam" id="NF004889">
    <property type="entry name" value="PRK06252.1"/>
    <property type="match status" value="1"/>
</dbReference>
<evidence type="ECO:0000256" key="1">
    <source>
        <dbReference type="ARBA" id="ARBA00001947"/>
    </source>
</evidence>
<keyword evidence="9" id="KW-1185">Reference proteome</keyword>
<dbReference type="InterPro" id="IPR038071">
    <property type="entry name" value="UROD/MetE-like_sf"/>
</dbReference>